<gene>
    <name evidence="2" type="ORF">TEOVI_000340400</name>
</gene>
<evidence type="ECO:0000256" key="1">
    <source>
        <dbReference type="SAM" id="MobiDB-lite"/>
    </source>
</evidence>
<feature type="region of interest" description="Disordered" evidence="1">
    <location>
        <begin position="397"/>
        <end position="419"/>
    </location>
</feature>
<dbReference type="RefSeq" id="XP_067082418.1">
    <property type="nucleotide sequence ID" value="XM_067226317.1"/>
</dbReference>
<comment type="caution">
    <text evidence="2">The sequence shown here is derived from an EMBL/GenBank/DDBJ whole genome shotgun (WGS) entry which is preliminary data.</text>
</comment>
<feature type="compositionally biased region" description="Low complexity" evidence="1">
    <location>
        <begin position="494"/>
        <end position="507"/>
    </location>
</feature>
<feature type="region of interest" description="Disordered" evidence="1">
    <location>
        <begin position="485"/>
        <end position="507"/>
    </location>
</feature>
<keyword evidence="3" id="KW-1185">Reference proteome</keyword>
<dbReference type="GeneID" id="92377344"/>
<name>A0A1G4IHB4_TRYEQ</name>
<proteinExistence type="predicted"/>
<protein>
    <submittedName>
        <fullName evidence="2">Uncharacterized protein</fullName>
    </submittedName>
</protein>
<dbReference type="VEuPathDB" id="TriTrypDB:TEOVI_000340400"/>
<evidence type="ECO:0000313" key="3">
    <source>
        <dbReference type="Proteomes" id="UP000195570"/>
    </source>
</evidence>
<dbReference type="Proteomes" id="UP000195570">
    <property type="component" value="Unassembled WGS sequence"/>
</dbReference>
<dbReference type="EMBL" id="CZPT02001741">
    <property type="protein sequence ID" value="SCU71823.1"/>
    <property type="molecule type" value="Genomic_DNA"/>
</dbReference>
<reference evidence="2" key="1">
    <citation type="submission" date="2016-09" db="EMBL/GenBank/DDBJ databases">
        <authorList>
            <person name="Hebert L."/>
            <person name="Moumen B."/>
        </authorList>
    </citation>
    <scope>NUCLEOTIDE SEQUENCE [LARGE SCALE GENOMIC DNA]</scope>
    <source>
        <strain evidence="2">OVI</strain>
    </source>
</reference>
<dbReference type="AlphaFoldDB" id="A0A1G4IHB4"/>
<evidence type="ECO:0000313" key="2">
    <source>
        <dbReference type="EMBL" id="SCU71823.1"/>
    </source>
</evidence>
<sequence>MSAPQPLSESFTHLVGDCELVFKHPVSYEPPLYLFPELLGKVPEGTAPVAVGDAVSDALVVESSFLNIAELFHLPTEDLRKGVGSAKRGAAAGDITPPQDEAEKKGPKVTLASLLASNRLQSIGLTAEVLQRGKFSSGAVIDELLKLKQRVGLNDDEAKVIMSNHFINLLAWSTAVEINSHQLPAKRGRESDNNGDAYEREEIVAGCNEKKRDRPCSDDGAGEIDIQTLQPSEDPWSNDVDLHPGTFVAAAEKDVEKRVELIENLTKLYRRPWRTLQSKGIQTDRLVPGVINETAPYVDLMKLPGAYLDGVRELGWKPAVHSNSEERCRWILQVTSTSVSDSQTISVRGRVMHFGRTAGVVSSVSNGITNIHVGLVSLTQHPEFVSPHHFSLFLLPNKSSSSGTGEDSKRREDGGTEVQENEEVSQFLWLVNYGRNGVRVQGKQWTLGNMLRLEVGDVFYPTHDIRVVVADGLAAVGLPEIRKKTDEEGEAEAEVAVKPEPVVSLDG</sequence>
<organism evidence="2 3">
    <name type="scientific">Trypanosoma equiperdum</name>
    <dbReference type="NCBI Taxonomy" id="5694"/>
    <lineage>
        <taxon>Eukaryota</taxon>
        <taxon>Discoba</taxon>
        <taxon>Euglenozoa</taxon>
        <taxon>Kinetoplastea</taxon>
        <taxon>Metakinetoplastina</taxon>
        <taxon>Trypanosomatida</taxon>
        <taxon>Trypanosomatidae</taxon>
        <taxon>Trypanosoma</taxon>
    </lineage>
</organism>
<accession>A0A1G4IHB4</accession>